<name>A0A5N7CNH4_PETAA</name>
<reference evidence="1" key="1">
    <citation type="submission" date="2019-04" db="EMBL/GenBank/DDBJ databases">
        <title>Friends and foes A comparative genomics studyof 23 Aspergillus species from section Flavi.</title>
        <authorList>
            <consortium name="DOE Joint Genome Institute"/>
            <person name="Kjaerbolling I."/>
            <person name="Vesth T."/>
            <person name="Frisvad J.C."/>
            <person name="Nybo J.L."/>
            <person name="Theobald S."/>
            <person name="Kildgaard S."/>
            <person name="Isbrandt T."/>
            <person name="Kuo A."/>
            <person name="Sato A."/>
            <person name="Lyhne E.K."/>
            <person name="Kogle M.E."/>
            <person name="Wiebenga A."/>
            <person name="Kun R.S."/>
            <person name="Lubbers R.J."/>
            <person name="Makela M.R."/>
            <person name="Barry K."/>
            <person name="Chovatia M."/>
            <person name="Clum A."/>
            <person name="Daum C."/>
            <person name="Haridas S."/>
            <person name="He G."/>
            <person name="LaButti K."/>
            <person name="Lipzen A."/>
            <person name="Mondo S."/>
            <person name="Riley R."/>
            <person name="Salamov A."/>
            <person name="Simmons B.A."/>
            <person name="Magnuson J.K."/>
            <person name="Henrissat B."/>
            <person name="Mortensen U.H."/>
            <person name="Larsen T.O."/>
            <person name="Devries R.P."/>
            <person name="Grigoriev I.V."/>
            <person name="Machida M."/>
            <person name="Baker S.E."/>
            <person name="Andersen M.R."/>
        </authorList>
    </citation>
    <scope>NUCLEOTIDE SEQUENCE [LARGE SCALE GENOMIC DNA]</scope>
    <source>
        <strain evidence="1">IBT 14317</strain>
    </source>
</reference>
<sequence length="105" mass="11746">MMIGLRTDIRRAMLLPLSDLPISGGEGSRYCFALRARRNIRVHACLVVSVKLVSTSEQSDILDLCLCLCFVLCFFFSHTEAENRFRGNTKAMPFPQSSPTALSVF</sequence>
<gene>
    <name evidence="1" type="ORF">BDV23DRAFT_145419</name>
</gene>
<dbReference type="EMBL" id="ML735219">
    <property type="protein sequence ID" value="KAE8395238.1"/>
    <property type="molecule type" value="Genomic_DNA"/>
</dbReference>
<proteinExistence type="predicted"/>
<dbReference type="Proteomes" id="UP000326877">
    <property type="component" value="Unassembled WGS sequence"/>
</dbReference>
<evidence type="ECO:0000313" key="1">
    <source>
        <dbReference type="EMBL" id="KAE8395238.1"/>
    </source>
</evidence>
<dbReference type="AlphaFoldDB" id="A0A5N7CNH4"/>
<protein>
    <submittedName>
        <fullName evidence="1">Uncharacterized protein</fullName>
    </submittedName>
</protein>
<organism evidence="1">
    <name type="scientific">Petromyces alliaceus</name>
    <name type="common">Aspergillus alliaceus</name>
    <dbReference type="NCBI Taxonomy" id="209559"/>
    <lineage>
        <taxon>Eukaryota</taxon>
        <taxon>Fungi</taxon>
        <taxon>Dikarya</taxon>
        <taxon>Ascomycota</taxon>
        <taxon>Pezizomycotina</taxon>
        <taxon>Eurotiomycetes</taxon>
        <taxon>Eurotiomycetidae</taxon>
        <taxon>Eurotiales</taxon>
        <taxon>Aspergillaceae</taxon>
        <taxon>Aspergillus</taxon>
        <taxon>Aspergillus subgen. Circumdati</taxon>
    </lineage>
</organism>
<accession>A0A5N7CNH4</accession>